<evidence type="ECO:0000313" key="6">
    <source>
        <dbReference type="Proteomes" id="UP000180246"/>
    </source>
</evidence>
<proteinExistence type="predicted"/>
<dbReference type="Pfam" id="PF00497">
    <property type="entry name" value="SBP_bac_3"/>
    <property type="match status" value="1"/>
</dbReference>
<accession>A0A1S2NEX3</accession>
<feature type="domain" description="Ionotropic glutamate receptor C-terminal" evidence="4">
    <location>
        <begin position="44"/>
        <end position="264"/>
    </location>
</feature>
<evidence type="ECO:0000256" key="2">
    <source>
        <dbReference type="SAM" id="SignalP"/>
    </source>
</evidence>
<sequence>MYEVVSKERRRRCVIGAVTAALAASLLPVAHGADLMSQARARGVLRIAVEGTYPPFNFKDPKSGHLTGYDVEVARLVATGLKLRPQFVFTEWSAILPAVASGKVDAAISQVIITPEREQVFDFSVPYTYSGFQLIVRKNERATYRSLGDLKGRKLGVRQGSVFEQQAKEVNGIEVRSYPAVPENLQDLAFGRIDASLDDSLMVSYLLKNSALPIKAGPRVGKDARIGIAMRKGNPRFKAAVDKILNEARADGTLRRLSVKWFGVDASSATR</sequence>
<dbReference type="Gene3D" id="3.40.190.10">
    <property type="entry name" value="Periplasmic binding protein-like II"/>
    <property type="match status" value="2"/>
</dbReference>
<dbReference type="AlphaFoldDB" id="A0A1S2NEX3"/>
<gene>
    <name evidence="5" type="ORF">LO55_3483</name>
</gene>
<dbReference type="RefSeq" id="WP_071363836.1">
    <property type="nucleotide sequence ID" value="NZ_JRYB01000001.1"/>
</dbReference>
<dbReference type="PANTHER" id="PTHR35936:SF35">
    <property type="entry name" value="L-CYSTINE-BINDING PROTEIN TCYJ"/>
    <property type="match status" value="1"/>
</dbReference>
<feature type="signal peptide" evidence="2">
    <location>
        <begin position="1"/>
        <end position="32"/>
    </location>
</feature>
<reference evidence="5 6" key="1">
    <citation type="submission" date="2014-10" db="EMBL/GenBank/DDBJ databases">
        <authorList>
            <person name="Seo M.-J."/>
            <person name="Seok Y.J."/>
            <person name="Cha I.-T."/>
        </authorList>
    </citation>
    <scope>NUCLEOTIDE SEQUENCE [LARGE SCALE GENOMIC DNA]</scope>
    <source>
        <strain evidence="5 6">NEU</strain>
    </source>
</reference>
<dbReference type="InterPro" id="IPR001320">
    <property type="entry name" value="Iontro_rcpt_C"/>
</dbReference>
<dbReference type="GO" id="GO:0016020">
    <property type="term" value="C:membrane"/>
    <property type="evidence" value="ECO:0007669"/>
    <property type="project" value="InterPro"/>
</dbReference>
<evidence type="ECO:0000313" key="5">
    <source>
        <dbReference type="EMBL" id="OIJ43519.1"/>
    </source>
</evidence>
<dbReference type="SMART" id="SM00079">
    <property type="entry name" value="PBPe"/>
    <property type="match status" value="1"/>
</dbReference>
<organism evidence="5 6">
    <name type="scientific">Massilia timonae</name>
    <dbReference type="NCBI Taxonomy" id="47229"/>
    <lineage>
        <taxon>Bacteria</taxon>
        <taxon>Pseudomonadati</taxon>
        <taxon>Pseudomonadota</taxon>
        <taxon>Betaproteobacteria</taxon>
        <taxon>Burkholderiales</taxon>
        <taxon>Oxalobacteraceae</taxon>
        <taxon>Telluria group</taxon>
        <taxon>Massilia</taxon>
    </lineage>
</organism>
<protein>
    <submittedName>
        <fullName evidence="5">Bacterial extracellular solute-binding s, 3 family protein</fullName>
    </submittedName>
</protein>
<dbReference type="PANTHER" id="PTHR35936">
    <property type="entry name" value="MEMBRANE-BOUND LYTIC MUREIN TRANSGLYCOSYLASE F"/>
    <property type="match status" value="1"/>
</dbReference>
<evidence type="ECO:0000259" key="3">
    <source>
        <dbReference type="SMART" id="SM00062"/>
    </source>
</evidence>
<dbReference type="InterPro" id="IPR001638">
    <property type="entry name" value="Solute-binding_3/MltF_N"/>
</dbReference>
<feature type="domain" description="Solute-binding protein family 3/N-terminal" evidence="3">
    <location>
        <begin position="44"/>
        <end position="265"/>
    </location>
</feature>
<keyword evidence="1 2" id="KW-0732">Signal</keyword>
<comment type="caution">
    <text evidence="5">The sequence shown here is derived from an EMBL/GenBank/DDBJ whole genome shotgun (WGS) entry which is preliminary data.</text>
</comment>
<dbReference type="GO" id="GO:0015276">
    <property type="term" value="F:ligand-gated monoatomic ion channel activity"/>
    <property type="evidence" value="ECO:0007669"/>
    <property type="project" value="InterPro"/>
</dbReference>
<evidence type="ECO:0000256" key="1">
    <source>
        <dbReference type="ARBA" id="ARBA00022729"/>
    </source>
</evidence>
<dbReference type="SUPFAM" id="SSF53850">
    <property type="entry name" value="Periplasmic binding protein-like II"/>
    <property type="match status" value="1"/>
</dbReference>
<dbReference type="SMART" id="SM00062">
    <property type="entry name" value="PBPb"/>
    <property type="match status" value="1"/>
</dbReference>
<feature type="chain" id="PRO_5010185946" evidence="2">
    <location>
        <begin position="33"/>
        <end position="271"/>
    </location>
</feature>
<name>A0A1S2NEX3_9BURK</name>
<dbReference type="EMBL" id="JRYB01000001">
    <property type="protein sequence ID" value="OIJ43519.1"/>
    <property type="molecule type" value="Genomic_DNA"/>
</dbReference>
<dbReference type="Proteomes" id="UP000180246">
    <property type="component" value="Unassembled WGS sequence"/>
</dbReference>
<evidence type="ECO:0000259" key="4">
    <source>
        <dbReference type="SMART" id="SM00079"/>
    </source>
</evidence>